<organism evidence="2 3">
    <name type="scientific">Candidatus Hakubella thermalkaliphila</name>
    <dbReference type="NCBI Taxonomy" id="2754717"/>
    <lineage>
        <taxon>Bacteria</taxon>
        <taxon>Bacillati</taxon>
        <taxon>Actinomycetota</taxon>
        <taxon>Actinomycetota incertae sedis</taxon>
        <taxon>Candidatus Hakubellales</taxon>
        <taxon>Candidatus Hakubellaceae</taxon>
        <taxon>Candidatus Hakubella</taxon>
    </lineage>
</organism>
<reference evidence="2 3" key="1">
    <citation type="journal article" date="2020" name="Front. Microbiol.">
        <title>Single-cell genomics of novel Actinobacteria with the Wood-Ljungdahl pathway discovered in a serpentinizing system.</title>
        <authorList>
            <person name="Merino N."/>
            <person name="Kawai M."/>
            <person name="Boyd E.S."/>
            <person name="Colman D.R."/>
            <person name="McGlynn S.E."/>
            <person name="Nealson K.H."/>
            <person name="Kurokawa K."/>
            <person name="Hongoh Y."/>
        </authorList>
    </citation>
    <scope>NUCLEOTIDE SEQUENCE [LARGE SCALE GENOMIC DNA]</scope>
    <source>
        <strain evidence="2 3">S44</strain>
    </source>
</reference>
<feature type="transmembrane region" description="Helical" evidence="1">
    <location>
        <begin position="12"/>
        <end position="33"/>
    </location>
</feature>
<feature type="transmembrane region" description="Helical" evidence="1">
    <location>
        <begin position="385"/>
        <end position="405"/>
    </location>
</feature>
<evidence type="ECO:0008006" key="4">
    <source>
        <dbReference type="Google" id="ProtNLM"/>
    </source>
</evidence>
<sequence>MRSKATAYLRTYKYDFISLGLIFLAGLVPLIWLRHGMLVAYGDSGLSFFYNSKRVFDSIGFTWSNTGSTGVPGGWGITLTLFYFLMAVLEEIGFSPALKQKFLFCSLLILSGLGMYFLMLILQGQKKDRLVALLSSLFYMFNFFSMAYIWTSLYSSLFLLPLMPWALALWARGLASKRFSFALLINLLFLIFVSVFNNPAFIIPFILFLFLFFLFHIVVNRKDKKEIWDSLKFFAITGFLGLFLNLWWIFTLVQQVPFAMKWVDLAAVDIIDSYKFMISVSDLASLLYVFRLTLSGNIFFDIFKSIYFLNIFIFISFLIPVLVLISPALTGKKEKLVLFFLATSIVALFFSKGLQPPLGGIFGWIFENVPGFPMFRYFFEKFGTVLMFSYAVLFGVGMGNINGILRKSCPSVVRGIFLSLLSVSILGAYVFPMWTGDVFLLPHGKVRSVVSPYVRVPSEYGEADRWLAQKRDDFRLISFPFIRVYWVAYRWEKGFWGTNPVSLLLGKPVVNQLLGIPFNEINFMLPSLLLSQSDALLKVSSLLNARYVVLSNDVDLSYLEWETKSPQIGLQAMKRALDRKEGVSWERSFGKLDFYRIDERYLLPRFYVPEDIIYAQGDTESIAPILSFKDYKIKSAIFFQSPEQTSPDFILGKADHIFVTKHKLAVVDALKRVEEQFFVPQGGAYEVFVYDDARIQNLNRQSLSEQNLSTRLGIEVDGVPVEVASAGSSGAGDNWVALGTIRLTPGNHSLKITSQGLPINDVKINNNLVLHLERKQDKPDPPGISFRKINPTRYVVEVKEATSPYLLVFSESFNPAWRAYVVDTETGRRERIPDERHFWVNGYANSWWVDKLGDYQIQVEFWPQRLVYWGAVISVITLIASVLYYFIDARRRRRHIS</sequence>
<feature type="transmembrane region" description="Helical" evidence="1">
    <location>
        <begin position="306"/>
        <end position="330"/>
    </location>
</feature>
<name>A0A6V8Q215_9ACTN</name>
<feature type="transmembrane region" description="Helical" evidence="1">
    <location>
        <begin position="231"/>
        <end position="253"/>
    </location>
</feature>
<comment type="caution">
    <text evidence="2">The sequence shown here is derived from an EMBL/GenBank/DDBJ whole genome shotgun (WGS) entry which is preliminary data.</text>
</comment>
<accession>A0A6V8Q215</accession>
<gene>
    <name evidence="2" type="ORF">HKBW3S44_00672</name>
</gene>
<protein>
    <recommendedName>
        <fullName evidence="4">Membrane protein YfhO</fullName>
    </recommendedName>
</protein>
<feature type="transmembrane region" description="Helical" evidence="1">
    <location>
        <begin position="412"/>
        <end position="434"/>
    </location>
</feature>
<feature type="transmembrane region" description="Helical" evidence="1">
    <location>
        <begin position="202"/>
        <end position="219"/>
    </location>
</feature>
<evidence type="ECO:0000313" key="3">
    <source>
        <dbReference type="Proteomes" id="UP000561271"/>
    </source>
</evidence>
<dbReference type="EMBL" id="BLSC01000037">
    <property type="protein sequence ID" value="GFP36991.1"/>
    <property type="molecule type" value="Genomic_DNA"/>
</dbReference>
<feature type="transmembrane region" description="Helical" evidence="1">
    <location>
        <begin position="336"/>
        <end position="354"/>
    </location>
</feature>
<keyword evidence="1" id="KW-1133">Transmembrane helix</keyword>
<feature type="transmembrane region" description="Helical" evidence="1">
    <location>
        <begin position="866"/>
        <end position="887"/>
    </location>
</feature>
<proteinExistence type="predicted"/>
<evidence type="ECO:0000256" key="1">
    <source>
        <dbReference type="SAM" id="Phobius"/>
    </source>
</evidence>
<dbReference type="AlphaFoldDB" id="A0A6V8Q215"/>
<keyword evidence="1" id="KW-0472">Membrane</keyword>
<feature type="transmembrane region" description="Helical" evidence="1">
    <location>
        <begin position="73"/>
        <end position="90"/>
    </location>
</feature>
<keyword evidence="1" id="KW-0812">Transmembrane</keyword>
<feature type="transmembrane region" description="Helical" evidence="1">
    <location>
        <begin position="143"/>
        <end position="167"/>
    </location>
</feature>
<feature type="transmembrane region" description="Helical" evidence="1">
    <location>
        <begin position="102"/>
        <end position="123"/>
    </location>
</feature>
<feature type="transmembrane region" description="Helical" evidence="1">
    <location>
        <begin position="179"/>
        <end position="196"/>
    </location>
</feature>
<dbReference type="RefSeq" id="WP_176231275.1">
    <property type="nucleotide sequence ID" value="NZ_BLSC01000037.1"/>
</dbReference>
<dbReference type="Proteomes" id="UP000561271">
    <property type="component" value="Unassembled WGS sequence"/>
</dbReference>
<evidence type="ECO:0000313" key="2">
    <source>
        <dbReference type="EMBL" id="GFP36991.1"/>
    </source>
</evidence>